<evidence type="ECO:0000313" key="3">
    <source>
        <dbReference type="EMBL" id="KAB7572504.1"/>
    </source>
</evidence>
<reference evidence="4 6" key="1">
    <citation type="submission" date="2016-01" db="EMBL/GenBank/DDBJ databases">
        <title>Molecular Mechanisms for transfer of large genomic segments between Enterococcus faecium strains.</title>
        <authorList>
            <person name="Garcia-Solache M.A."/>
            <person name="Lebreton F."/>
            <person name="Mclaughlin R.E."/>
            <person name="Whiteaker J.D."/>
            <person name="Gilmore M.S."/>
            <person name="Rice L.B."/>
        </authorList>
    </citation>
    <scope>NUCLEOTIDE SEQUENCE [LARGE SCALE GENOMIC DNA]</scope>
    <source>
        <strain evidence="4 6">D344RRF x C68</strain>
    </source>
</reference>
<evidence type="ECO:0000313" key="6">
    <source>
        <dbReference type="Proteomes" id="UP000070452"/>
    </source>
</evidence>
<feature type="transmembrane region" description="Helical" evidence="2">
    <location>
        <begin position="12"/>
        <end position="30"/>
    </location>
</feature>
<dbReference type="Proteomes" id="UP000191171">
    <property type="component" value="Unassembled WGS sequence"/>
</dbReference>
<name>A0A132P1D8_ENTFC</name>
<evidence type="ECO:0000256" key="2">
    <source>
        <dbReference type="SAM" id="Phobius"/>
    </source>
</evidence>
<keyword evidence="2" id="KW-1133">Transmembrane helix</keyword>
<gene>
    <name evidence="4" type="ORF">AWT83_17060</name>
    <name evidence="5" type="ORF">B1P95_13350</name>
    <name evidence="3" type="ORF">GBM73_16245</name>
</gene>
<dbReference type="EMBL" id="MVGJ01000100">
    <property type="protein sequence ID" value="OOL80021.1"/>
    <property type="molecule type" value="Genomic_DNA"/>
</dbReference>
<dbReference type="InterPro" id="IPR023365">
    <property type="entry name" value="Sortase_dom-sf"/>
</dbReference>
<reference evidence="3 8" key="3">
    <citation type="submission" date="2019-10" db="EMBL/GenBank/DDBJ databases">
        <title>Evolutionary dynamics of vancomycin-resistant Enterococcus faecium during gastrointestinal tract colonization and bloodstream infection in immunocompromised pediatric patients.</title>
        <authorList>
            <person name="Chilambi G.S."/>
            <person name="Nordstrom H.R."/>
            <person name="Evans D.R."/>
            <person name="Ferrolino J."/>
            <person name="Hayden R.T."/>
            <person name="Maron G.M."/>
            <person name="Vo A.N."/>
            <person name="Gilmore M.S."/>
            <person name="Wolf J."/>
            <person name="Rosch J.W."/>
            <person name="Van Tyne D."/>
        </authorList>
    </citation>
    <scope>NUCLEOTIDE SEQUENCE [LARGE SCALE GENOMIC DNA]</scope>
    <source>
        <strain evidence="3 8">VRECG27</strain>
    </source>
</reference>
<dbReference type="InterPro" id="IPR005754">
    <property type="entry name" value="Sortase"/>
</dbReference>
<evidence type="ECO:0000313" key="5">
    <source>
        <dbReference type="EMBL" id="OOL80021.1"/>
    </source>
</evidence>
<dbReference type="EMBL" id="LRHK01000009">
    <property type="protein sequence ID" value="KWX16139.1"/>
    <property type="molecule type" value="Genomic_DNA"/>
</dbReference>
<evidence type="ECO:0000313" key="4">
    <source>
        <dbReference type="EMBL" id="KWX16139.1"/>
    </source>
</evidence>
<organism evidence="4 6">
    <name type="scientific">Enterococcus faecium</name>
    <name type="common">Streptococcus faecium</name>
    <dbReference type="NCBI Taxonomy" id="1352"/>
    <lineage>
        <taxon>Bacteria</taxon>
        <taxon>Bacillati</taxon>
        <taxon>Bacillota</taxon>
        <taxon>Bacilli</taxon>
        <taxon>Lactobacillales</taxon>
        <taxon>Enterococcaceae</taxon>
        <taxon>Enterococcus</taxon>
    </lineage>
</organism>
<accession>A0A132P1D8</accession>
<dbReference type="GO" id="GO:0016787">
    <property type="term" value="F:hydrolase activity"/>
    <property type="evidence" value="ECO:0007669"/>
    <property type="project" value="UniProtKB-KW"/>
</dbReference>
<dbReference type="SUPFAM" id="SSF63817">
    <property type="entry name" value="Sortase"/>
    <property type="match status" value="1"/>
</dbReference>
<dbReference type="RefSeq" id="WP_002299887.1">
    <property type="nucleotide sequence ID" value="NZ_AP024833.1"/>
</dbReference>
<dbReference type="Pfam" id="PF04203">
    <property type="entry name" value="Sortase"/>
    <property type="match status" value="1"/>
</dbReference>
<dbReference type="Proteomes" id="UP000469871">
    <property type="component" value="Unassembled WGS sequence"/>
</dbReference>
<evidence type="ECO:0000313" key="8">
    <source>
        <dbReference type="Proteomes" id="UP000469871"/>
    </source>
</evidence>
<dbReference type="Gene3D" id="2.40.260.10">
    <property type="entry name" value="Sortase"/>
    <property type="match status" value="1"/>
</dbReference>
<evidence type="ECO:0000256" key="1">
    <source>
        <dbReference type="ARBA" id="ARBA00022801"/>
    </source>
</evidence>
<dbReference type="Proteomes" id="UP000070452">
    <property type="component" value="Unassembled WGS sequence"/>
</dbReference>
<protein>
    <submittedName>
        <fullName evidence="4">Peptidase C60</fullName>
    </submittedName>
    <submittedName>
        <fullName evidence="3">Sortase</fullName>
    </submittedName>
</protein>
<evidence type="ECO:0000313" key="7">
    <source>
        <dbReference type="Proteomes" id="UP000191171"/>
    </source>
</evidence>
<dbReference type="EMBL" id="WEFP01000005">
    <property type="protein sequence ID" value="KAB7572504.1"/>
    <property type="molecule type" value="Genomic_DNA"/>
</dbReference>
<keyword evidence="2" id="KW-0472">Membrane</keyword>
<comment type="caution">
    <text evidence="4">The sequence shown here is derived from an EMBL/GenBank/DDBJ whole genome shotgun (WGS) entry which is preliminary data.</text>
</comment>
<keyword evidence="1" id="KW-0378">Hydrolase</keyword>
<proteinExistence type="predicted"/>
<sequence>MNKNNKTLFNPYVGVIIVFLLFSYFAYQGYQKDKIAEKVDGVTKTIHIQEQAKTYQDNLTSLTDISKRQLITNQKQALEKDLKGEIAGKLVFSSTGFILPVFQGANSDTLSLGVASTYYLDTEMGNGNYILAGYNVDTPSVLLSDMTDLSEGEEIDLIDAHYKYQYEVSKRGKISDYSQVVQSKENNSFLSLPKAGKKPLLTLLAFQANNMKKCDVIQCELVNVEKINK</sequence>
<reference evidence="5 7" key="2">
    <citation type="submission" date="2017-02" db="EMBL/GenBank/DDBJ databases">
        <title>Clonality and virulence of isolates of VRE in Hematopoietic Stem Cell Transplanted (HSCT) patients.</title>
        <authorList>
            <person name="Marchi A.P."/>
            <person name="Martins R.C."/>
            <person name="Marie S.K."/>
            <person name="Levin A.S."/>
            <person name="Costa S.F."/>
        </authorList>
    </citation>
    <scope>NUCLEOTIDE SEQUENCE [LARGE SCALE GENOMIC DNA]</scope>
    <source>
        <strain evidence="5 7">LIM1759</strain>
    </source>
</reference>
<dbReference type="AlphaFoldDB" id="A0A132P1D8"/>
<keyword evidence="2" id="KW-0812">Transmembrane</keyword>